<dbReference type="EMBL" id="SGPM01000370">
    <property type="protein sequence ID" value="THH23273.1"/>
    <property type="molecule type" value="Genomic_DNA"/>
</dbReference>
<dbReference type="Proteomes" id="UP000308730">
    <property type="component" value="Unassembled WGS sequence"/>
</dbReference>
<feature type="domain" description="CMP/dCMP-type deaminase" evidence="1">
    <location>
        <begin position="6"/>
        <end position="145"/>
    </location>
</feature>
<accession>A0A4V3XGZ1</accession>
<dbReference type="SUPFAM" id="SSF53927">
    <property type="entry name" value="Cytidine deaminase-like"/>
    <property type="match status" value="1"/>
</dbReference>
<reference evidence="2 3" key="1">
    <citation type="submission" date="2019-02" db="EMBL/GenBank/DDBJ databases">
        <title>Genome sequencing of the rare red list fungi Antrodiella citrinella (Flaviporus citrinellus).</title>
        <authorList>
            <person name="Buettner E."/>
            <person name="Kellner H."/>
        </authorList>
    </citation>
    <scope>NUCLEOTIDE SEQUENCE [LARGE SCALE GENOMIC DNA]</scope>
    <source>
        <strain evidence="2 3">DSM 108506</strain>
    </source>
</reference>
<evidence type="ECO:0000313" key="2">
    <source>
        <dbReference type="EMBL" id="THH23273.1"/>
    </source>
</evidence>
<dbReference type="AlphaFoldDB" id="A0A4V3XGZ1"/>
<organism evidence="2 3">
    <name type="scientific">Antrodiella citrinella</name>
    <dbReference type="NCBI Taxonomy" id="2447956"/>
    <lineage>
        <taxon>Eukaryota</taxon>
        <taxon>Fungi</taxon>
        <taxon>Dikarya</taxon>
        <taxon>Basidiomycota</taxon>
        <taxon>Agaricomycotina</taxon>
        <taxon>Agaricomycetes</taxon>
        <taxon>Polyporales</taxon>
        <taxon>Steccherinaceae</taxon>
        <taxon>Antrodiella</taxon>
    </lineage>
</organism>
<evidence type="ECO:0000313" key="3">
    <source>
        <dbReference type="Proteomes" id="UP000308730"/>
    </source>
</evidence>
<dbReference type="InterPro" id="IPR002125">
    <property type="entry name" value="CMP_dCMP_dom"/>
</dbReference>
<dbReference type="GO" id="GO:0006139">
    <property type="term" value="P:nucleobase-containing compound metabolic process"/>
    <property type="evidence" value="ECO:0007669"/>
    <property type="project" value="UniProtKB-ARBA"/>
</dbReference>
<dbReference type="PROSITE" id="PS51747">
    <property type="entry name" value="CYT_DCMP_DEAMINASES_2"/>
    <property type="match status" value="1"/>
</dbReference>
<dbReference type="CDD" id="cd01285">
    <property type="entry name" value="nucleoside_deaminase"/>
    <property type="match status" value="1"/>
</dbReference>
<comment type="caution">
    <text evidence="2">The sequence shown here is derived from an EMBL/GenBank/DDBJ whole genome shotgun (WGS) entry which is preliminary data.</text>
</comment>
<dbReference type="OrthoDB" id="408702at2759"/>
<dbReference type="Pfam" id="PF00383">
    <property type="entry name" value="dCMP_cyt_deam_1"/>
    <property type="match status" value="1"/>
</dbReference>
<dbReference type="Gene3D" id="3.40.140.10">
    <property type="entry name" value="Cytidine Deaminase, domain 2"/>
    <property type="match status" value="1"/>
</dbReference>
<name>A0A4V3XGZ1_9APHY</name>
<protein>
    <recommendedName>
        <fullName evidence="1">CMP/dCMP-type deaminase domain-containing protein</fullName>
    </recommendedName>
</protein>
<evidence type="ECO:0000259" key="1">
    <source>
        <dbReference type="PROSITE" id="PS51747"/>
    </source>
</evidence>
<dbReference type="GO" id="GO:0003824">
    <property type="term" value="F:catalytic activity"/>
    <property type="evidence" value="ECO:0007669"/>
    <property type="project" value="InterPro"/>
</dbReference>
<keyword evidence="3" id="KW-1185">Reference proteome</keyword>
<sequence>MFDTQSANFDVQGLSVALIQAELGRREGGIPIGSALISPLDPDVGTEEVPASGRIYIHGHGRNQRLQKSSAILHAEMDALEKAGRLAPEVYKKATMFTTLRFASYVHKCMCTGAILLYGIPRVVIGENTNFKGEEDLLRSRGVEVVVLDNQRCKELMREFIRYHPEEWDEDVGGSKETSARAS</sequence>
<dbReference type="InterPro" id="IPR016193">
    <property type="entry name" value="Cytidine_deaminase-like"/>
</dbReference>
<gene>
    <name evidence="2" type="ORF">EUX98_g7902</name>
</gene>
<proteinExistence type="predicted"/>